<name>A0A1Y5Q1T0_9GAMM</name>
<gene>
    <name evidence="8 10" type="primary">tilS</name>
    <name evidence="10" type="ORF">STPYR_11123</name>
</gene>
<evidence type="ECO:0000256" key="6">
    <source>
        <dbReference type="ARBA" id="ARBA00022840"/>
    </source>
</evidence>
<proteinExistence type="inferred from homology"/>
<sequence length="432" mass="47291">MTPLSPSLLDAAAGTTVLVGFSGGLDSTVLLHLLAHAPNRRDAGLRAVHVHHGLQAVADDWAAHCQRMCDAWRVPLHIVHVQVGDDTGLGPEAAARHARHAAFADLLQAGEWLALAHHRDDQAETFLLRALRGSGIDGLAAMRERRDFAAGQLWRPLLQIPRAALEAHARLYRLHWIEDPSNTRDTFDRNYLRNTVMPLLAGRWPDAAAMFARSAALAGEASGLLHAHDTQALHACDGGDGTLSVAALRALPPPACARVLRLWVQQRGLPPLPGNGVARIRHDLLDAAHDRQAGFRWQQACIVRWRERLHAIGELPHWPAGWQAHWDGHAPLPLPDGGRLELHGAPAFDTPLQVRQRKGGERIRLPGRGHSHLLKHCLQDAGVAPWLRPHLPLLCDGEQLLAAGDRIVSATLHGWLRDRGAHLRWHAPGSAN</sequence>
<dbReference type="Gene3D" id="1.20.59.20">
    <property type="match status" value="1"/>
</dbReference>
<dbReference type="HAMAP" id="MF_01161">
    <property type="entry name" value="tRNA_Ile_lys_synt"/>
    <property type="match status" value="1"/>
</dbReference>
<dbReference type="InterPro" id="IPR012796">
    <property type="entry name" value="Lysidine-tRNA-synth_C"/>
</dbReference>
<dbReference type="PANTHER" id="PTHR43033:SF1">
    <property type="entry name" value="TRNA(ILE)-LYSIDINE SYNTHASE-RELATED"/>
    <property type="match status" value="1"/>
</dbReference>
<comment type="catalytic activity">
    <reaction evidence="7 8">
        <text>cytidine(34) in tRNA(Ile2) + L-lysine + ATP = lysidine(34) in tRNA(Ile2) + AMP + diphosphate + H(+)</text>
        <dbReference type="Rhea" id="RHEA:43744"/>
        <dbReference type="Rhea" id="RHEA-COMP:10625"/>
        <dbReference type="Rhea" id="RHEA-COMP:10670"/>
        <dbReference type="ChEBI" id="CHEBI:15378"/>
        <dbReference type="ChEBI" id="CHEBI:30616"/>
        <dbReference type="ChEBI" id="CHEBI:32551"/>
        <dbReference type="ChEBI" id="CHEBI:33019"/>
        <dbReference type="ChEBI" id="CHEBI:82748"/>
        <dbReference type="ChEBI" id="CHEBI:83665"/>
        <dbReference type="ChEBI" id="CHEBI:456215"/>
        <dbReference type="EC" id="6.3.4.19"/>
    </reaction>
</comment>
<evidence type="ECO:0000256" key="5">
    <source>
        <dbReference type="ARBA" id="ARBA00022741"/>
    </source>
</evidence>
<dbReference type="SUPFAM" id="SSF82829">
    <property type="entry name" value="MesJ substrate recognition domain-like"/>
    <property type="match status" value="1"/>
</dbReference>
<dbReference type="InterPro" id="IPR015262">
    <property type="entry name" value="tRNA_Ile_lys_synt_subst-bd"/>
</dbReference>
<dbReference type="InterPro" id="IPR011063">
    <property type="entry name" value="TilS/TtcA_N"/>
</dbReference>
<comment type="function">
    <text evidence="8">Ligates lysine onto the cytidine present at position 34 of the AUA codon-specific tRNA(Ile) that contains the anticodon CAU, in an ATP-dependent manner. Cytidine is converted to lysidine, thus changing the amino acid specificity of the tRNA from methionine to isoleucine.</text>
</comment>
<feature type="binding site" evidence="8">
    <location>
        <begin position="22"/>
        <end position="27"/>
    </location>
    <ligand>
        <name>ATP</name>
        <dbReference type="ChEBI" id="CHEBI:30616"/>
    </ligand>
</feature>
<accession>A0A1Y5Q1T0</accession>
<evidence type="ECO:0000256" key="8">
    <source>
        <dbReference type="HAMAP-Rule" id="MF_01161"/>
    </source>
</evidence>
<comment type="similarity">
    <text evidence="8">Belongs to the tRNA(Ile)-lysidine synthase family.</text>
</comment>
<organism evidence="10">
    <name type="scientific">uncultured Stenotrophomonas sp</name>
    <dbReference type="NCBI Taxonomy" id="165438"/>
    <lineage>
        <taxon>Bacteria</taxon>
        <taxon>Pseudomonadati</taxon>
        <taxon>Pseudomonadota</taxon>
        <taxon>Gammaproteobacteria</taxon>
        <taxon>Lysobacterales</taxon>
        <taxon>Lysobacteraceae</taxon>
        <taxon>Stenotrophomonas</taxon>
        <taxon>environmental samples</taxon>
    </lineage>
</organism>
<dbReference type="Pfam" id="PF01171">
    <property type="entry name" value="ATP_bind_3"/>
    <property type="match status" value="1"/>
</dbReference>
<comment type="domain">
    <text evidence="8">The N-terminal region contains the highly conserved SGGXDS motif, predicted to be a P-loop motif involved in ATP binding.</text>
</comment>
<dbReference type="Gene3D" id="3.40.50.620">
    <property type="entry name" value="HUPs"/>
    <property type="match status" value="1"/>
</dbReference>
<dbReference type="EMBL" id="FLTS01000001">
    <property type="protein sequence ID" value="SBV36193.1"/>
    <property type="molecule type" value="Genomic_DNA"/>
</dbReference>
<feature type="domain" description="Lysidine-tRNA(Ile) synthetase C-terminal" evidence="9">
    <location>
        <begin position="352"/>
        <end position="425"/>
    </location>
</feature>
<evidence type="ECO:0000256" key="7">
    <source>
        <dbReference type="ARBA" id="ARBA00048539"/>
    </source>
</evidence>
<dbReference type="Pfam" id="PF11734">
    <property type="entry name" value="TilS_C"/>
    <property type="match status" value="1"/>
</dbReference>
<dbReference type="PANTHER" id="PTHR43033">
    <property type="entry name" value="TRNA(ILE)-LYSIDINE SYNTHASE-RELATED"/>
    <property type="match status" value="1"/>
</dbReference>
<dbReference type="GO" id="GO:0006400">
    <property type="term" value="P:tRNA modification"/>
    <property type="evidence" value="ECO:0007669"/>
    <property type="project" value="UniProtKB-UniRule"/>
</dbReference>
<evidence type="ECO:0000313" key="10">
    <source>
        <dbReference type="EMBL" id="SBV36193.1"/>
    </source>
</evidence>
<evidence type="ECO:0000256" key="4">
    <source>
        <dbReference type="ARBA" id="ARBA00022694"/>
    </source>
</evidence>
<keyword evidence="6 8" id="KW-0067">ATP-binding</keyword>
<dbReference type="CDD" id="cd01992">
    <property type="entry name" value="TilS_N"/>
    <property type="match status" value="1"/>
</dbReference>
<keyword evidence="5 8" id="KW-0547">Nucleotide-binding</keyword>
<evidence type="ECO:0000256" key="2">
    <source>
        <dbReference type="ARBA" id="ARBA00022490"/>
    </source>
</evidence>
<evidence type="ECO:0000256" key="1">
    <source>
        <dbReference type="ARBA" id="ARBA00004496"/>
    </source>
</evidence>
<dbReference type="SUPFAM" id="SSF56037">
    <property type="entry name" value="PheT/TilS domain"/>
    <property type="match status" value="1"/>
</dbReference>
<keyword evidence="3 8" id="KW-0436">Ligase</keyword>
<keyword evidence="2 8" id="KW-0963">Cytoplasm</keyword>
<dbReference type="InterPro" id="IPR012094">
    <property type="entry name" value="tRNA_Ile_lys_synt"/>
</dbReference>
<dbReference type="EC" id="6.3.4.19" evidence="8"/>
<dbReference type="SUPFAM" id="SSF52402">
    <property type="entry name" value="Adenine nucleotide alpha hydrolases-like"/>
    <property type="match status" value="1"/>
</dbReference>
<protein>
    <recommendedName>
        <fullName evidence="8">tRNA(Ile)-lysidine synthase</fullName>
        <ecNumber evidence="8">6.3.4.19</ecNumber>
    </recommendedName>
    <alternativeName>
        <fullName evidence="8">tRNA(Ile)-2-lysyl-cytidine synthase</fullName>
    </alternativeName>
    <alternativeName>
        <fullName evidence="8">tRNA(Ile)-lysidine synthetase</fullName>
    </alternativeName>
</protein>
<dbReference type="NCBIfam" id="TIGR02433">
    <property type="entry name" value="lysidine_TilS_C"/>
    <property type="match status" value="1"/>
</dbReference>
<dbReference type="GO" id="GO:0005524">
    <property type="term" value="F:ATP binding"/>
    <property type="evidence" value="ECO:0007669"/>
    <property type="project" value="UniProtKB-UniRule"/>
</dbReference>
<dbReference type="NCBIfam" id="TIGR02432">
    <property type="entry name" value="lysidine_TilS_N"/>
    <property type="match status" value="1"/>
</dbReference>
<dbReference type="GO" id="GO:0005737">
    <property type="term" value="C:cytoplasm"/>
    <property type="evidence" value="ECO:0007669"/>
    <property type="project" value="UniProtKB-SubCell"/>
</dbReference>
<evidence type="ECO:0000256" key="3">
    <source>
        <dbReference type="ARBA" id="ARBA00022598"/>
    </source>
</evidence>
<evidence type="ECO:0000259" key="9">
    <source>
        <dbReference type="SMART" id="SM00977"/>
    </source>
</evidence>
<dbReference type="AlphaFoldDB" id="A0A1Y5Q1T0"/>
<dbReference type="GO" id="GO:0032267">
    <property type="term" value="F:tRNA(Ile)-lysidine synthase activity"/>
    <property type="evidence" value="ECO:0007669"/>
    <property type="project" value="UniProtKB-EC"/>
</dbReference>
<dbReference type="Pfam" id="PF09179">
    <property type="entry name" value="TilS"/>
    <property type="match status" value="1"/>
</dbReference>
<keyword evidence="4 8" id="KW-0819">tRNA processing</keyword>
<reference evidence="10" key="1">
    <citation type="submission" date="2016-03" db="EMBL/GenBank/DDBJ databases">
        <authorList>
            <person name="Ploux O."/>
        </authorList>
    </citation>
    <scope>NUCLEOTIDE SEQUENCE</scope>
    <source>
        <strain evidence="10">UC10</strain>
    </source>
</reference>
<dbReference type="SMART" id="SM00977">
    <property type="entry name" value="TilS_C"/>
    <property type="match status" value="1"/>
</dbReference>
<dbReference type="InterPro" id="IPR014729">
    <property type="entry name" value="Rossmann-like_a/b/a_fold"/>
</dbReference>
<dbReference type="InterPro" id="IPR012795">
    <property type="entry name" value="tRNA_Ile_lys_synt_N"/>
</dbReference>
<comment type="subcellular location">
    <subcellularLocation>
        <location evidence="1 8">Cytoplasm</location>
    </subcellularLocation>
</comment>